<reference evidence="1" key="1">
    <citation type="submission" date="2021-06" db="EMBL/GenBank/DDBJ databases">
        <authorList>
            <person name="Kallberg Y."/>
            <person name="Tangrot J."/>
            <person name="Rosling A."/>
        </authorList>
    </citation>
    <scope>NUCLEOTIDE SEQUENCE</scope>
    <source>
        <strain evidence="1">MA461A</strain>
    </source>
</reference>
<protein>
    <submittedName>
        <fullName evidence="1">35424_t:CDS:1</fullName>
    </submittedName>
</protein>
<accession>A0ACA9KHL8</accession>
<proteinExistence type="predicted"/>
<keyword evidence="2" id="KW-1185">Reference proteome</keyword>
<sequence>MSYIQVQQPESHTKYGPFIEDVTDIIIPTCDDYIDLDVLGQSNINLEDALVPLVKRIKGWENVTEGSQLIITRVSGALTNCVFFVENKRVSNNGSPSKVVLRVYGKGADQFCDREEELKWLKFLSPYGIGPELLLIFANGRVEKFLESITLNSKDVKCPKIYIHIAERMASLHNMVRLNPPENGTDPSLWTNVSKWYTVVANNTENFSENQRFVLREFDLSFLKNEIQILQDKLSLINSPIVLAHNDLQPGNILRLTDGSDELVAVDFEYAGYNYRGFDISNFFCEFMFDYYDSNPHILHKDWYPKDVDMLRFLESYLSCSDPTSPLSDDVLQKLLIECEAFQLASHLMWGLWALIQSLQSKINFNYFEYAMQRLKMFRALNKNIYKKIDSSFS</sequence>
<dbReference type="EMBL" id="CAJVQC010000552">
    <property type="protein sequence ID" value="CAG8473971.1"/>
    <property type="molecule type" value="Genomic_DNA"/>
</dbReference>
<gene>
    <name evidence="1" type="ORF">RPERSI_LOCUS702</name>
</gene>
<name>A0ACA9KHL8_9GLOM</name>
<organism evidence="1 2">
    <name type="scientific">Racocetra persica</name>
    <dbReference type="NCBI Taxonomy" id="160502"/>
    <lineage>
        <taxon>Eukaryota</taxon>
        <taxon>Fungi</taxon>
        <taxon>Fungi incertae sedis</taxon>
        <taxon>Mucoromycota</taxon>
        <taxon>Glomeromycotina</taxon>
        <taxon>Glomeromycetes</taxon>
        <taxon>Diversisporales</taxon>
        <taxon>Gigasporaceae</taxon>
        <taxon>Racocetra</taxon>
    </lineage>
</organism>
<evidence type="ECO:0000313" key="1">
    <source>
        <dbReference type="EMBL" id="CAG8473971.1"/>
    </source>
</evidence>
<dbReference type="Proteomes" id="UP000789920">
    <property type="component" value="Unassembled WGS sequence"/>
</dbReference>
<comment type="caution">
    <text evidence="1">The sequence shown here is derived from an EMBL/GenBank/DDBJ whole genome shotgun (WGS) entry which is preliminary data.</text>
</comment>
<evidence type="ECO:0000313" key="2">
    <source>
        <dbReference type="Proteomes" id="UP000789920"/>
    </source>
</evidence>